<name>A0ABY6LEE8_9ARAC</name>
<dbReference type="Proteomes" id="UP001235939">
    <property type="component" value="Chromosome 17"/>
</dbReference>
<dbReference type="InterPro" id="IPR000504">
    <property type="entry name" value="RRM_dom"/>
</dbReference>
<accession>A0ABY6LEE8</accession>
<reference evidence="6 7" key="1">
    <citation type="submission" date="2022-01" db="EMBL/GenBank/DDBJ databases">
        <title>A chromosomal length assembly of Cordylochernes scorpioides.</title>
        <authorList>
            <person name="Zeh D."/>
            <person name="Zeh J."/>
        </authorList>
    </citation>
    <scope>NUCLEOTIDE SEQUENCE [LARGE SCALE GENOMIC DNA]</scope>
    <source>
        <strain evidence="6">IN4F17</strain>
        <tissue evidence="6">Whole Body</tissue>
    </source>
</reference>
<dbReference type="InterPro" id="IPR035979">
    <property type="entry name" value="RBD_domain_sf"/>
</dbReference>
<keyword evidence="3" id="KW-0539">Nucleus</keyword>
<dbReference type="EMBL" id="CP092879">
    <property type="protein sequence ID" value="UYV79506.1"/>
    <property type="molecule type" value="Genomic_DNA"/>
</dbReference>
<dbReference type="SMART" id="SM00360">
    <property type="entry name" value="RRM"/>
    <property type="match status" value="1"/>
</dbReference>
<dbReference type="InterPro" id="IPR051183">
    <property type="entry name" value="U1_U11-U12_snRNP_70-35kDa"/>
</dbReference>
<sequence length="191" mass="21868">MWWRPTARVYEPLKAGSIDGTDAIPHDRAIVRAMKAEYFPSQHLKGSSRNTVFVARLSPDTTEESLRQLFSDFGEILNLHLVRDIVTGFSKRYAFIEFKNCIGAQRAFQHGHNMVVDNREILVEMEAERTIPGWVPRRLGGGWGGQKESGQLRFGGRARPFRKPISVKHQEETNRMFQKEGIEDGIPYKNP</sequence>
<evidence type="ECO:0000256" key="2">
    <source>
        <dbReference type="ARBA" id="ARBA00022884"/>
    </source>
</evidence>
<keyword evidence="2 4" id="KW-0694">RNA-binding</keyword>
<gene>
    <name evidence="6" type="ORF">LAZ67_17002938</name>
</gene>
<dbReference type="Pfam" id="PF00076">
    <property type="entry name" value="RRM_1"/>
    <property type="match status" value="1"/>
</dbReference>
<dbReference type="PANTHER" id="PTHR13952:SF6">
    <property type="entry name" value="U11_U12 SMALL NUCLEAR RIBONUCLEOPROTEIN 35 KDA PROTEIN"/>
    <property type="match status" value="1"/>
</dbReference>
<keyword evidence="7" id="KW-1185">Reference proteome</keyword>
<feature type="domain" description="RRM" evidence="5">
    <location>
        <begin position="50"/>
        <end position="128"/>
    </location>
</feature>
<evidence type="ECO:0000313" key="6">
    <source>
        <dbReference type="EMBL" id="UYV79506.1"/>
    </source>
</evidence>
<evidence type="ECO:0000256" key="4">
    <source>
        <dbReference type="PROSITE-ProRule" id="PRU00176"/>
    </source>
</evidence>
<dbReference type="PANTHER" id="PTHR13952">
    <property type="entry name" value="U1 SMALL NUCLEAR RIBONUCLEOPROTEIN 70 KD"/>
    <property type="match status" value="1"/>
</dbReference>
<dbReference type="SUPFAM" id="SSF54928">
    <property type="entry name" value="RNA-binding domain, RBD"/>
    <property type="match status" value="1"/>
</dbReference>
<dbReference type="PROSITE" id="PS50102">
    <property type="entry name" value="RRM"/>
    <property type="match status" value="1"/>
</dbReference>
<protein>
    <submittedName>
        <fullName evidence="6">SNRNP35</fullName>
    </submittedName>
</protein>
<dbReference type="InterPro" id="IPR012677">
    <property type="entry name" value="Nucleotide-bd_a/b_plait_sf"/>
</dbReference>
<evidence type="ECO:0000259" key="5">
    <source>
        <dbReference type="PROSITE" id="PS50102"/>
    </source>
</evidence>
<proteinExistence type="predicted"/>
<evidence type="ECO:0000256" key="1">
    <source>
        <dbReference type="ARBA" id="ARBA00004123"/>
    </source>
</evidence>
<feature type="non-terminal residue" evidence="6">
    <location>
        <position position="191"/>
    </location>
</feature>
<evidence type="ECO:0000313" key="7">
    <source>
        <dbReference type="Proteomes" id="UP001235939"/>
    </source>
</evidence>
<comment type="subcellular location">
    <subcellularLocation>
        <location evidence="1">Nucleus</location>
    </subcellularLocation>
</comment>
<organism evidence="6 7">
    <name type="scientific">Cordylochernes scorpioides</name>
    <dbReference type="NCBI Taxonomy" id="51811"/>
    <lineage>
        <taxon>Eukaryota</taxon>
        <taxon>Metazoa</taxon>
        <taxon>Ecdysozoa</taxon>
        <taxon>Arthropoda</taxon>
        <taxon>Chelicerata</taxon>
        <taxon>Arachnida</taxon>
        <taxon>Pseudoscorpiones</taxon>
        <taxon>Cheliferoidea</taxon>
        <taxon>Chernetidae</taxon>
        <taxon>Cordylochernes</taxon>
    </lineage>
</organism>
<dbReference type="Gene3D" id="3.30.70.330">
    <property type="match status" value="1"/>
</dbReference>
<evidence type="ECO:0000256" key="3">
    <source>
        <dbReference type="ARBA" id="ARBA00023242"/>
    </source>
</evidence>